<protein>
    <submittedName>
        <fullName evidence="1">Uncharacterized protein</fullName>
    </submittedName>
</protein>
<organism evidence="1 2">
    <name type="scientific">Undibacterium squillarum</name>
    <dbReference type="NCBI Taxonomy" id="1131567"/>
    <lineage>
        <taxon>Bacteria</taxon>
        <taxon>Pseudomonadati</taxon>
        <taxon>Pseudomonadota</taxon>
        <taxon>Betaproteobacteria</taxon>
        <taxon>Burkholderiales</taxon>
        <taxon>Oxalobacteraceae</taxon>
        <taxon>Undibacterium</taxon>
    </lineage>
</organism>
<evidence type="ECO:0000313" key="1">
    <source>
        <dbReference type="EMBL" id="GGX31433.1"/>
    </source>
</evidence>
<keyword evidence="2" id="KW-1185">Reference proteome</keyword>
<evidence type="ECO:0000313" key="2">
    <source>
        <dbReference type="Proteomes" id="UP000653343"/>
    </source>
</evidence>
<dbReference type="EMBL" id="BMYU01000001">
    <property type="protein sequence ID" value="GGX31433.1"/>
    <property type="molecule type" value="Genomic_DNA"/>
</dbReference>
<sequence>MNKKLPTIFLGCAMLGGLALLIQTPEVREHRVLAPVPYTSPEIIRDKPVQPVESFQPKKKEVLFTPAEILIINAWLKKHGYMLSVSANGKVSLSGNHGYLHYDHHTLLSLAKSGDTIAASTLGARAISSEHLLDNRSAQENSDLQHALLDATARGLTSSIDQLIILKTQDYIQSYDRKLKTFDSNHIIDAYAYLNILKLRRSIDTELREYSLQMARKLSASEYALARQRTAEIYAFLLQRRAELGMGPFENTDSAETQALLQRFFRALEQGEIA</sequence>
<proteinExistence type="predicted"/>
<name>A0ABQ2XTK8_9BURK</name>
<dbReference type="RefSeq" id="WP_189355482.1">
    <property type="nucleotide sequence ID" value="NZ_BMYU01000001.1"/>
</dbReference>
<comment type="caution">
    <text evidence="1">The sequence shown here is derived from an EMBL/GenBank/DDBJ whole genome shotgun (WGS) entry which is preliminary data.</text>
</comment>
<reference evidence="2" key="1">
    <citation type="journal article" date="2019" name="Int. J. Syst. Evol. Microbiol.">
        <title>The Global Catalogue of Microorganisms (GCM) 10K type strain sequencing project: providing services to taxonomists for standard genome sequencing and annotation.</title>
        <authorList>
            <consortium name="The Broad Institute Genomics Platform"/>
            <consortium name="The Broad Institute Genome Sequencing Center for Infectious Disease"/>
            <person name="Wu L."/>
            <person name="Ma J."/>
        </authorList>
    </citation>
    <scope>NUCLEOTIDE SEQUENCE [LARGE SCALE GENOMIC DNA]</scope>
    <source>
        <strain evidence="2">KCTC 23917</strain>
    </source>
</reference>
<accession>A0ABQ2XTK8</accession>
<gene>
    <name evidence="1" type="ORF">GCM10010946_05690</name>
</gene>
<dbReference type="Proteomes" id="UP000653343">
    <property type="component" value="Unassembled WGS sequence"/>
</dbReference>